<feature type="region of interest" description="Disordered" evidence="2">
    <location>
        <begin position="31"/>
        <end position="95"/>
    </location>
</feature>
<name>A0AAU9SLI5_THLAR</name>
<gene>
    <name evidence="3" type="ORF">TAV2_LOCUS17779</name>
</gene>
<dbReference type="GO" id="GO:0006284">
    <property type="term" value="P:base-excision repair"/>
    <property type="evidence" value="ECO:0007669"/>
    <property type="project" value="InterPro"/>
</dbReference>
<feature type="binding site" evidence="1">
    <location>
        <position position="305"/>
    </location>
    <ligand>
        <name>Zn(2+)</name>
        <dbReference type="ChEBI" id="CHEBI:29105"/>
    </ligand>
</feature>
<keyword evidence="4" id="KW-1185">Reference proteome</keyword>
<dbReference type="EMBL" id="OU466861">
    <property type="protein sequence ID" value="CAH2067346.1"/>
    <property type="molecule type" value="Genomic_DNA"/>
</dbReference>
<dbReference type="Gene3D" id="1.10.340.30">
    <property type="entry name" value="Hypothetical protein, domain 2"/>
    <property type="match status" value="1"/>
</dbReference>
<sequence>MSVVTKLRSPVKPMAESRAILCSTGNRFRVSKTEIATKKPQQQPRVTKSPAAAKPDSSVTSNLTASTDDSYSSSSSERSSVKTKNSDKIITPSKRTGSVTKLNNNVVAVAVAVAEDISPEIPGPVKRCHWITPNSDPIYVLFHDEEWGVPVREDKKLFELLVFSQALAEFSWPSILHKRDAFRKLFEDFDPLAIAQFTEKRLMSLRVNGCLILSEQKLRAIVDNAKSVLKVKQEFGSFRNYCWRFVNHKPLRNGYRYGRQVPVKSPKAENISKDMMQRGFRCVGPTVIYSFLQVSGIVNDHLAGCFRYQECNVETEIEPKSPETETELDPHSP</sequence>
<dbReference type="Pfam" id="PF03352">
    <property type="entry name" value="Adenine_glyco"/>
    <property type="match status" value="1"/>
</dbReference>
<organism evidence="3 4">
    <name type="scientific">Thlaspi arvense</name>
    <name type="common">Field penny-cress</name>
    <dbReference type="NCBI Taxonomy" id="13288"/>
    <lineage>
        <taxon>Eukaryota</taxon>
        <taxon>Viridiplantae</taxon>
        <taxon>Streptophyta</taxon>
        <taxon>Embryophyta</taxon>
        <taxon>Tracheophyta</taxon>
        <taxon>Spermatophyta</taxon>
        <taxon>Magnoliopsida</taxon>
        <taxon>eudicotyledons</taxon>
        <taxon>Gunneridae</taxon>
        <taxon>Pentapetalae</taxon>
        <taxon>rosids</taxon>
        <taxon>malvids</taxon>
        <taxon>Brassicales</taxon>
        <taxon>Brassicaceae</taxon>
        <taxon>Thlaspideae</taxon>
        <taxon>Thlaspi</taxon>
    </lineage>
</organism>
<evidence type="ECO:0000256" key="2">
    <source>
        <dbReference type="SAM" id="MobiDB-lite"/>
    </source>
</evidence>
<dbReference type="GO" id="GO:0008725">
    <property type="term" value="F:DNA-3-methyladenine glycosylase activity"/>
    <property type="evidence" value="ECO:0007669"/>
    <property type="project" value="InterPro"/>
</dbReference>
<dbReference type="PANTHER" id="PTHR31116">
    <property type="entry name" value="OS04G0501200 PROTEIN"/>
    <property type="match status" value="1"/>
</dbReference>
<dbReference type="InterPro" id="IPR011257">
    <property type="entry name" value="DNA_glycosylase"/>
</dbReference>
<dbReference type="InterPro" id="IPR005019">
    <property type="entry name" value="Adenine_glyco"/>
</dbReference>
<accession>A0AAU9SLI5</accession>
<feature type="binding site" evidence="1">
    <location>
        <position position="128"/>
    </location>
    <ligand>
        <name>Zn(2+)</name>
        <dbReference type="ChEBI" id="CHEBI:29105"/>
    </ligand>
</feature>
<feature type="binding site" evidence="1">
    <location>
        <position position="143"/>
    </location>
    <ligand>
        <name>Zn(2+)</name>
        <dbReference type="ChEBI" id="CHEBI:29105"/>
    </ligand>
</feature>
<keyword evidence="1" id="KW-0479">Metal-binding</keyword>
<evidence type="ECO:0008006" key="5">
    <source>
        <dbReference type="Google" id="ProtNLM"/>
    </source>
</evidence>
<reference evidence="3 4" key="1">
    <citation type="submission" date="2022-03" db="EMBL/GenBank/DDBJ databases">
        <authorList>
            <person name="Nunn A."/>
            <person name="Chopra R."/>
            <person name="Nunn A."/>
            <person name="Contreras Garrido A."/>
        </authorList>
    </citation>
    <scope>NUCLEOTIDE SEQUENCE [LARGE SCALE GENOMIC DNA]</scope>
</reference>
<dbReference type="PANTHER" id="PTHR31116:SF25">
    <property type="entry name" value="DNA GLYCOSYLASE SUPERFAMILY PROTEIN"/>
    <property type="match status" value="1"/>
</dbReference>
<dbReference type="AlphaFoldDB" id="A0AAU9SLI5"/>
<protein>
    <recommendedName>
        <fullName evidence="5">DNA-3-methyladenine glycosylase I</fullName>
    </recommendedName>
</protein>
<keyword evidence="1" id="KW-0862">Zinc</keyword>
<evidence type="ECO:0000256" key="1">
    <source>
        <dbReference type="PIRSR" id="PIRSR605019-1"/>
    </source>
</evidence>
<evidence type="ECO:0000313" key="4">
    <source>
        <dbReference type="Proteomes" id="UP000836841"/>
    </source>
</evidence>
<proteinExistence type="predicted"/>
<dbReference type="SUPFAM" id="SSF48150">
    <property type="entry name" value="DNA-glycosylase"/>
    <property type="match status" value="1"/>
</dbReference>
<feature type="binding site" evidence="1">
    <location>
        <position position="301"/>
    </location>
    <ligand>
        <name>Zn(2+)</name>
        <dbReference type="ChEBI" id="CHEBI:29105"/>
    </ligand>
</feature>
<evidence type="ECO:0000313" key="3">
    <source>
        <dbReference type="EMBL" id="CAH2067346.1"/>
    </source>
</evidence>
<feature type="compositionally biased region" description="Low complexity" evidence="2">
    <location>
        <begin position="66"/>
        <end position="78"/>
    </location>
</feature>
<dbReference type="Proteomes" id="UP000836841">
    <property type="component" value="Chromosome 5"/>
</dbReference>
<dbReference type="GO" id="GO:0046872">
    <property type="term" value="F:metal ion binding"/>
    <property type="evidence" value="ECO:0007669"/>
    <property type="project" value="UniProtKB-KW"/>
</dbReference>